<dbReference type="PANTHER" id="PTHR48094">
    <property type="entry name" value="PROTEIN/NUCLEIC ACID DEGLYCASE DJ-1-RELATED"/>
    <property type="match status" value="1"/>
</dbReference>
<accession>A0A316V7U2</accession>
<organism evidence="4 5">
    <name type="scientific">Meira miltonrushii</name>
    <dbReference type="NCBI Taxonomy" id="1280837"/>
    <lineage>
        <taxon>Eukaryota</taxon>
        <taxon>Fungi</taxon>
        <taxon>Dikarya</taxon>
        <taxon>Basidiomycota</taxon>
        <taxon>Ustilaginomycotina</taxon>
        <taxon>Exobasidiomycetes</taxon>
        <taxon>Exobasidiales</taxon>
        <taxon>Brachybasidiaceae</taxon>
        <taxon>Meira</taxon>
    </lineage>
</organism>
<proteinExistence type="predicted"/>
<dbReference type="GeneID" id="37019117"/>
<dbReference type="InterPro" id="IPR006287">
    <property type="entry name" value="DJ-1"/>
</dbReference>
<evidence type="ECO:0000313" key="4">
    <source>
        <dbReference type="EMBL" id="PWN33274.1"/>
    </source>
</evidence>
<feature type="domain" description="DJ-1/PfpI" evidence="3">
    <location>
        <begin position="4"/>
        <end position="182"/>
    </location>
</feature>
<dbReference type="NCBIfam" id="TIGR01383">
    <property type="entry name" value="not_thiJ"/>
    <property type="match status" value="1"/>
</dbReference>
<dbReference type="Pfam" id="PF01965">
    <property type="entry name" value="DJ-1_PfpI"/>
    <property type="match status" value="1"/>
</dbReference>
<dbReference type="InterPro" id="IPR050325">
    <property type="entry name" value="Prot/Nucl_acid_deglycase"/>
</dbReference>
<dbReference type="InterPro" id="IPR002818">
    <property type="entry name" value="DJ-1/PfpI"/>
</dbReference>
<dbReference type="InParanoid" id="A0A316V7U2"/>
<keyword evidence="5" id="KW-1185">Reference proteome</keyword>
<reference evidence="4 5" key="1">
    <citation type="journal article" date="2018" name="Mol. Biol. Evol.">
        <title>Broad Genomic Sampling Reveals a Smut Pathogenic Ancestry of the Fungal Clade Ustilaginomycotina.</title>
        <authorList>
            <person name="Kijpornyongpan T."/>
            <person name="Mondo S.J."/>
            <person name="Barry K."/>
            <person name="Sandor L."/>
            <person name="Lee J."/>
            <person name="Lipzen A."/>
            <person name="Pangilinan J."/>
            <person name="LaButti K."/>
            <person name="Hainaut M."/>
            <person name="Henrissat B."/>
            <person name="Grigoriev I.V."/>
            <person name="Spatafora J.W."/>
            <person name="Aime M.C."/>
        </authorList>
    </citation>
    <scope>NUCLEOTIDE SEQUENCE [LARGE SCALE GENOMIC DNA]</scope>
    <source>
        <strain evidence="4 5">MCA 3882</strain>
    </source>
</reference>
<dbReference type="RefSeq" id="XP_025353576.1">
    <property type="nucleotide sequence ID" value="XM_025497336.1"/>
</dbReference>
<dbReference type="GO" id="GO:0005739">
    <property type="term" value="C:mitochondrion"/>
    <property type="evidence" value="ECO:0007669"/>
    <property type="project" value="TreeGrafter"/>
</dbReference>
<comment type="catalytic activity">
    <reaction evidence="2">
        <text>methylglyoxal + H2O = (R)-lactate + H(+)</text>
        <dbReference type="Rhea" id="RHEA:27754"/>
        <dbReference type="ChEBI" id="CHEBI:15377"/>
        <dbReference type="ChEBI" id="CHEBI:15378"/>
        <dbReference type="ChEBI" id="CHEBI:16004"/>
        <dbReference type="ChEBI" id="CHEBI:17158"/>
        <dbReference type="EC" id="4.2.1.130"/>
    </reaction>
</comment>
<dbReference type="Proteomes" id="UP000245771">
    <property type="component" value="Unassembled WGS sequence"/>
</dbReference>
<dbReference type="GO" id="GO:1903189">
    <property type="term" value="P:glyoxal metabolic process"/>
    <property type="evidence" value="ECO:0007669"/>
    <property type="project" value="TreeGrafter"/>
</dbReference>
<dbReference type="GO" id="GO:0005634">
    <property type="term" value="C:nucleus"/>
    <property type="evidence" value="ECO:0007669"/>
    <property type="project" value="TreeGrafter"/>
</dbReference>
<dbReference type="InterPro" id="IPR029062">
    <property type="entry name" value="Class_I_gatase-like"/>
</dbReference>
<dbReference type="PANTHER" id="PTHR48094:SF12">
    <property type="entry name" value="PARKINSON DISEASE PROTEIN 7 HOMOLOG"/>
    <property type="match status" value="1"/>
</dbReference>
<dbReference type="FunCoup" id="A0A316V7U2">
    <property type="interactions" value="178"/>
</dbReference>
<dbReference type="STRING" id="1280837.A0A316V7U2"/>
<dbReference type="EMBL" id="KZ819604">
    <property type="protein sequence ID" value="PWN33274.1"/>
    <property type="molecule type" value="Genomic_DNA"/>
</dbReference>
<sequence length="209" mass="22052">MAPKALILIAQGTEEMEFTITYDVLVRGGIEVQSAFVGSSASAQNSQDPHGSEYVTCSRGVKIVPDLRLPDLAGGKALEEYDAIIVPGGVKGAETISQNDDVAKLLSAFAAKGKVVAAICAGSLAIKSAGIGKDNAITSHPSVKAELEKDYHYKDDRVVIADKLITSRGPGTAFEFALAIVEALAGKEKRVEITDPIILHPAQIQHDQE</sequence>
<evidence type="ECO:0000313" key="5">
    <source>
        <dbReference type="Proteomes" id="UP000245771"/>
    </source>
</evidence>
<dbReference type="OrthoDB" id="543156at2759"/>
<protein>
    <recommendedName>
        <fullName evidence="1">D-lactate dehydratase</fullName>
        <ecNumber evidence="1">4.2.1.130</ecNumber>
    </recommendedName>
</protein>
<evidence type="ECO:0000256" key="2">
    <source>
        <dbReference type="ARBA" id="ARBA00048082"/>
    </source>
</evidence>
<dbReference type="GO" id="GO:0019172">
    <property type="term" value="F:glyoxalase III activity"/>
    <property type="evidence" value="ECO:0007669"/>
    <property type="project" value="UniProtKB-EC"/>
</dbReference>
<name>A0A316V7U2_9BASI</name>
<gene>
    <name evidence="4" type="ORF">FA14DRAFT_147056</name>
</gene>
<evidence type="ECO:0000256" key="1">
    <source>
        <dbReference type="ARBA" id="ARBA00013134"/>
    </source>
</evidence>
<dbReference type="EC" id="4.2.1.130" evidence="1"/>
<dbReference type="GO" id="GO:0006979">
    <property type="term" value="P:response to oxidative stress"/>
    <property type="evidence" value="ECO:0007669"/>
    <property type="project" value="TreeGrafter"/>
</dbReference>
<dbReference type="CDD" id="cd03135">
    <property type="entry name" value="GATase1_DJ-1"/>
    <property type="match status" value="1"/>
</dbReference>
<dbReference type="AlphaFoldDB" id="A0A316V7U2"/>
<evidence type="ECO:0000259" key="3">
    <source>
        <dbReference type="Pfam" id="PF01965"/>
    </source>
</evidence>
<dbReference type="SUPFAM" id="SSF52317">
    <property type="entry name" value="Class I glutamine amidotransferase-like"/>
    <property type="match status" value="1"/>
</dbReference>
<dbReference type="Gene3D" id="3.40.50.880">
    <property type="match status" value="1"/>
</dbReference>